<organism evidence="9 10">
    <name type="scientific">Candidatus Falkowbacteria bacterium RIFCSPHIGHO2_02_FULL_45_15</name>
    <dbReference type="NCBI Taxonomy" id="1797987"/>
    <lineage>
        <taxon>Bacteria</taxon>
        <taxon>Candidatus Falkowiibacteriota</taxon>
    </lineage>
</organism>
<feature type="domain" description="RNA polymerase sigma factor 70 region 4 type 2" evidence="8">
    <location>
        <begin position="122"/>
        <end position="172"/>
    </location>
</feature>
<dbReference type="Proteomes" id="UP000177691">
    <property type="component" value="Unassembled WGS sequence"/>
</dbReference>
<dbReference type="InterPro" id="IPR013249">
    <property type="entry name" value="RNA_pol_sigma70_r4_t2"/>
</dbReference>
<evidence type="ECO:0000256" key="2">
    <source>
        <dbReference type="ARBA" id="ARBA00023015"/>
    </source>
</evidence>
<dbReference type="Gene3D" id="1.10.1740.10">
    <property type="match status" value="1"/>
</dbReference>
<comment type="similarity">
    <text evidence="1 6">Belongs to the sigma-70 factor family. ECF subfamily.</text>
</comment>
<dbReference type="Pfam" id="PF04542">
    <property type="entry name" value="Sigma70_r2"/>
    <property type="match status" value="1"/>
</dbReference>
<comment type="caution">
    <text evidence="9">The sequence shown here is derived from an EMBL/GenBank/DDBJ whole genome shotgun (WGS) entry which is preliminary data.</text>
</comment>
<dbReference type="PANTHER" id="PTHR43133:SF8">
    <property type="entry name" value="RNA POLYMERASE SIGMA FACTOR HI_1459-RELATED"/>
    <property type="match status" value="1"/>
</dbReference>
<dbReference type="InterPro" id="IPR013324">
    <property type="entry name" value="RNA_pol_sigma_r3/r4-like"/>
</dbReference>
<dbReference type="SUPFAM" id="SSF88659">
    <property type="entry name" value="Sigma3 and sigma4 domains of RNA polymerase sigma factors"/>
    <property type="match status" value="1"/>
</dbReference>
<evidence type="ECO:0000313" key="9">
    <source>
        <dbReference type="EMBL" id="OGF14856.1"/>
    </source>
</evidence>
<name>A0A1F5RK59_9BACT</name>
<reference evidence="9 10" key="1">
    <citation type="journal article" date="2016" name="Nat. Commun.">
        <title>Thousands of microbial genomes shed light on interconnected biogeochemical processes in an aquifer system.</title>
        <authorList>
            <person name="Anantharaman K."/>
            <person name="Brown C.T."/>
            <person name="Hug L.A."/>
            <person name="Sharon I."/>
            <person name="Castelle C.J."/>
            <person name="Probst A.J."/>
            <person name="Thomas B.C."/>
            <person name="Singh A."/>
            <person name="Wilkins M.J."/>
            <person name="Karaoz U."/>
            <person name="Brodie E.L."/>
            <person name="Williams K.H."/>
            <person name="Hubbard S.S."/>
            <person name="Banfield J.F."/>
        </authorList>
    </citation>
    <scope>NUCLEOTIDE SEQUENCE [LARGE SCALE GENOMIC DNA]</scope>
</reference>
<keyword evidence="2 6" id="KW-0805">Transcription regulation</keyword>
<dbReference type="GO" id="GO:0006352">
    <property type="term" value="P:DNA-templated transcription initiation"/>
    <property type="evidence" value="ECO:0007669"/>
    <property type="project" value="InterPro"/>
</dbReference>
<dbReference type="InterPro" id="IPR013325">
    <property type="entry name" value="RNA_pol_sigma_r2"/>
</dbReference>
<dbReference type="AlphaFoldDB" id="A0A1F5RK59"/>
<keyword evidence="4 6" id="KW-0238">DNA-binding</keyword>
<dbReference type="InterPro" id="IPR014284">
    <property type="entry name" value="RNA_pol_sigma-70_dom"/>
</dbReference>
<keyword evidence="3 6" id="KW-0731">Sigma factor</keyword>
<protein>
    <recommendedName>
        <fullName evidence="6">RNA polymerase sigma factor</fullName>
    </recommendedName>
</protein>
<dbReference type="Pfam" id="PF08281">
    <property type="entry name" value="Sigma70_r4_2"/>
    <property type="match status" value="1"/>
</dbReference>
<dbReference type="PANTHER" id="PTHR43133">
    <property type="entry name" value="RNA POLYMERASE ECF-TYPE SIGMA FACTO"/>
    <property type="match status" value="1"/>
</dbReference>
<evidence type="ECO:0000256" key="6">
    <source>
        <dbReference type="RuleBase" id="RU000716"/>
    </source>
</evidence>
<dbReference type="InterPro" id="IPR007627">
    <property type="entry name" value="RNA_pol_sigma70_r2"/>
</dbReference>
<keyword evidence="5 6" id="KW-0804">Transcription</keyword>
<evidence type="ECO:0000256" key="1">
    <source>
        <dbReference type="ARBA" id="ARBA00010641"/>
    </source>
</evidence>
<dbReference type="SUPFAM" id="SSF88946">
    <property type="entry name" value="Sigma2 domain of RNA polymerase sigma factors"/>
    <property type="match status" value="1"/>
</dbReference>
<dbReference type="InterPro" id="IPR000838">
    <property type="entry name" value="RNA_pol_sigma70_ECF_CS"/>
</dbReference>
<dbReference type="GO" id="GO:0016987">
    <property type="term" value="F:sigma factor activity"/>
    <property type="evidence" value="ECO:0007669"/>
    <property type="project" value="UniProtKB-KW"/>
</dbReference>
<dbReference type="NCBIfam" id="TIGR02937">
    <property type="entry name" value="sigma70-ECF"/>
    <property type="match status" value="1"/>
</dbReference>
<dbReference type="InterPro" id="IPR036388">
    <property type="entry name" value="WH-like_DNA-bd_sf"/>
</dbReference>
<evidence type="ECO:0000256" key="3">
    <source>
        <dbReference type="ARBA" id="ARBA00023082"/>
    </source>
</evidence>
<proteinExistence type="inferred from homology"/>
<dbReference type="InterPro" id="IPR039425">
    <property type="entry name" value="RNA_pol_sigma-70-like"/>
</dbReference>
<feature type="domain" description="RNA polymerase sigma-70 region 2" evidence="7">
    <location>
        <begin position="24"/>
        <end position="90"/>
    </location>
</feature>
<dbReference type="PROSITE" id="PS01063">
    <property type="entry name" value="SIGMA70_ECF"/>
    <property type="match status" value="1"/>
</dbReference>
<evidence type="ECO:0000256" key="5">
    <source>
        <dbReference type="ARBA" id="ARBA00023163"/>
    </source>
</evidence>
<evidence type="ECO:0000259" key="8">
    <source>
        <dbReference type="Pfam" id="PF08281"/>
    </source>
</evidence>
<dbReference type="EMBL" id="MFFU01000058">
    <property type="protein sequence ID" value="OGF14856.1"/>
    <property type="molecule type" value="Genomic_DNA"/>
</dbReference>
<sequence>MINLTDAELIKRAVQGDDAALTELVQHYLKPAYAFAYRYVRNRQDAEDITQEVFVKVWKNLKKFDASKPFHPWLYQITKNTCFDWLRKKSAVPFSELDKIKEIAADASPPPDVLADQSLLQDELTAAAERLAPKYAKVISLYHQQNLNFRQIAELLQEPLNTVKSRYRRALLLMKKMLKLN</sequence>
<accession>A0A1F5RK59</accession>
<dbReference type="Gene3D" id="1.10.10.10">
    <property type="entry name" value="Winged helix-like DNA-binding domain superfamily/Winged helix DNA-binding domain"/>
    <property type="match status" value="1"/>
</dbReference>
<evidence type="ECO:0000256" key="4">
    <source>
        <dbReference type="ARBA" id="ARBA00023125"/>
    </source>
</evidence>
<evidence type="ECO:0000259" key="7">
    <source>
        <dbReference type="Pfam" id="PF04542"/>
    </source>
</evidence>
<gene>
    <name evidence="9" type="ORF">A3D54_01470</name>
</gene>
<dbReference type="GO" id="GO:0003677">
    <property type="term" value="F:DNA binding"/>
    <property type="evidence" value="ECO:0007669"/>
    <property type="project" value="UniProtKB-KW"/>
</dbReference>
<evidence type="ECO:0000313" key="10">
    <source>
        <dbReference type="Proteomes" id="UP000177691"/>
    </source>
</evidence>